<name>A0A834TE01_9FABA</name>
<organism evidence="1 2">
    <name type="scientific">Senna tora</name>
    <dbReference type="NCBI Taxonomy" id="362788"/>
    <lineage>
        <taxon>Eukaryota</taxon>
        <taxon>Viridiplantae</taxon>
        <taxon>Streptophyta</taxon>
        <taxon>Embryophyta</taxon>
        <taxon>Tracheophyta</taxon>
        <taxon>Spermatophyta</taxon>
        <taxon>Magnoliopsida</taxon>
        <taxon>eudicotyledons</taxon>
        <taxon>Gunneridae</taxon>
        <taxon>Pentapetalae</taxon>
        <taxon>rosids</taxon>
        <taxon>fabids</taxon>
        <taxon>Fabales</taxon>
        <taxon>Fabaceae</taxon>
        <taxon>Caesalpinioideae</taxon>
        <taxon>Cassia clade</taxon>
        <taxon>Senna</taxon>
    </lineage>
</organism>
<reference evidence="1" key="1">
    <citation type="submission" date="2020-09" db="EMBL/GenBank/DDBJ databases">
        <title>Genome-Enabled Discovery of Anthraquinone Biosynthesis in Senna tora.</title>
        <authorList>
            <person name="Kang S.-H."/>
            <person name="Pandey R.P."/>
            <person name="Lee C.-M."/>
            <person name="Sim J.-S."/>
            <person name="Jeong J.-T."/>
            <person name="Choi B.-S."/>
            <person name="Jung M."/>
            <person name="Ginzburg D."/>
            <person name="Zhao K."/>
            <person name="Won S.Y."/>
            <person name="Oh T.-J."/>
            <person name="Yu Y."/>
            <person name="Kim N.-H."/>
            <person name="Lee O.R."/>
            <person name="Lee T.-H."/>
            <person name="Bashyal P."/>
            <person name="Kim T.-S."/>
            <person name="Lee W.-H."/>
            <person name="Kawkins C."/>
            <person name="Kim C.-K."/>
            <person name="Kim J.S."/>
            <person name="Ahn B.O."/>
            <person name="Rhee S.Y."/>
            <person name="Sohng J.K."/>
        </authorList>
    </citation>
    <scope>NUCLEOTIDE SEQUENCE</scope>
    <source>
        <tissue evidence="1">Leaf</tissue>
    </source>
</reference>
<evidence type="ECO:0000313" key="2">
    <source>
        <dbReference type="Proteomes" id="UP000634136"/>
    </source>
</evidence>
<dbReference type="AlphaFoldDB" id="A0A834TE01"/>
<evidence type="ECO:0000313" key="1">
    <source>
        <dbReference type="EMBL" id="KAF7819624.1"/>
    </source>
</evidence>
<dbReference type="EMBL" id="JAAIUW010000008">
    <property type="protein sequence ID" value="KAF7819624.1"/>
    <property type="molecule type" value="Genomic_DNA"/>
</dbReference>
<dbReference type="Proteomes" id="UP000634136">
    <property type="component" value="Unassembled WGS sequence"/>
</dbReference>
<protein>
    <submittedName>
        <fullName evidence="1">Uncharacterized protein</fullName>
    </submittedName>
</protein>
<proteinExistence type="predicted"/>
<accession>A0A834TE01</accession>
<keyword evidence="2" id="KW-1185">Reference proteome</keyword>
<comment type="caution">
    <text evidence="1">The sequence shown here is derived from an EMBL/GenBank/DDBJ whole genome shotgun (WGS) entry which is preliminary data.</text>
</comment>
<gene>
    <name evidence="1" type="ORF">G2W53_025079</name>
</gene>
<sequence>MALVVKLDDLELHQMNVKTALLN</sequence>